<feature type="region of interest" description="Disordered" evidence="1">
    <location>
        <begin position="31"/>
        <end position="55"/>
    </location>
</feature>
<dbReference type="Proteomes" id="UP000605970">
    <property type="component" value="Unassembled WGS sequence"/>
</dbReference>
<feature type="compositionally biased region" description="Basic and acidic residues" evidence="1">
    <location>
        <begin position="75"/>
        <end position="87"/>
    </location>
</feature>
<proteinExistence type="predicted"/>
<evidence type="ECO:0000313" key="3">
    <source>
        <dbReference type="Proteomes" id="UP000605970"/>
    </source>
</evidence>
<reference evidence="2" key="1">
    <citation type="journal article" date="2020" name="Ecol. Evol.">
        <title>Genome structure and content of the rice root-knot nematode (Meloidogyne graminicola).</title>
        <authorList>
            <person name="Phan N.T."/>
            <person name="Danchin E.G.J."/>
            <person name="Klopp C."/>
            <person name="Perfus-Barbeoch L."/>
            <person name="Kozlowski D.K."/>
            <person name="Koutsovoulos G.D."/>
            <person name="Lopez-Roques C."/>
            <person name="Bouchez O."/>
            <person name="Zahm M."/>
            <person name="Besnard G."/>
            <person name="Bellafiore S."/>
        </authorList>
    </citation>
    <scope>NUCLEOTIDE SEQUENCE</scope>
    <source>
        <strain evidence="2">VN-18</strain>
    </source>
</reference>
<name>A0A8S9ZC30_9BILA</name>
<evidence type="ECO:0000313" key="2">
    <source>
        <dbReference type="EMBL" id="KAF7627186.1"/>
    </source>
</evidence>
<evidence type="ECO:0000256" key="1">
    <source>
        <dbReference type="SAM" id="MobiDB-lite"/>
    </source>
</evidence>
<organism evidence="2 3">
    <name type="scientific">Meloidogyne graminicola</name>
    <dbReference type="NCBI Taxonomy" id="189291"/>
    <lineage>
        <taxon>Eukaryota</taxon>
        <taxon>Metazoa</taxon>
        <taxon>Ecdysozoa</taxon>
        <taxon>Nematoda</taxon>
        <taxon>Chromadorea</taxon>
        <taxon>Rhabditida</taxon>
        <taxon>Tylenchina</taxon>
        <taxon>Tylenchomorpha</taxon>
        <taxon>Tylenchoidea</taxon>
        <taxon>Meloidogynidae</taxon>
        <taxon>Meloidogyninae</taxon>
        <taxon>Meloidogyne</taxon>
    </lineage>
</organism>
<dbReference type="OrthoDB" id="5898425at2759"/>
<comment type="caution">
    <text evidence="2">The sequence shown here is derived from an EMBL/GenBank/DDBJ whole genome shotgun (WGS) entry which is preliminary data.</text>
</comment>
<feature type="compositionally biased region" description="Basic and acidic residues" evidence="1">
    <location>
        <begin position="38"/>
        <end position="52"/>
    </location>
</feature>
<accession>A0A8S9ZC30</accession>
<keyword evidence="3" id="KW-1185">Reference proteome</keyword>
<dbReference type="EMBL" id="JABEBT010000163">
    <property type="protein sequence ID" value="KAF7627186.1"/>
    <property type="molecule type" value="Genomic_DNA"/>
</dbReference>
<gene>
    <name evidence="2" type="ORF">Mgra_00009550</name>
</gene>
<protein>
    <submittedName>
        <fullName evidence="2">Uncharacterized protein</fullName>
    </submittedName>
</protein>
<feature type="region of interest" description="Disordered" evidence="1">
    <location>
        <begin position="68"/>
        <end position="87"/>
    </location>
</feature>
<dbReference type="AlphaFoldDB" id="A0A8S9ZC30"/>
<sequence length="214" mass="24940">MIHSLMMIQTLMIKARIEETNDVGQDAFIFSEGVDQNEPEKQKQAAESRDGNEELSAFELEEIRSFLKDQKKKKEAAEARRPTSFETNKRDNWEKILNCDDDDQSDDPDKDDVIELGDDEEEYRQIRREEDREQRCYKIVHQQLLNQAEMLKNPRKGIFIHLCSTCKEHQMKNEEYLFKAGGGGTFVLTIEICAQCLDKNIVLADYYESSFGNI</sequence>